<gene>
    <name evidence="1" type="ORF">JFN90_06155</name>
</gene>
<dbReference type="Proteomes" id="UP000641025">
    <property type="component" value="Unassembled WGS sequence"/>
</dbReference>
<name>A0ABS0YQI5_9BACT</name>
<dbReference type="RefSeq" id="WP_199394219.1">
    <property type="nucleotide sequence ID" value="NZ_JAEMHK010000003.1"/>
</dbReference>
<keyword evidence="2" id="KW-1185">Reference proteome</keyword>
<proteinExistence type="predicted"/>
<comment type="caution">
    <text evidence="1">The sequence shown here is derived from an EMBL/GenBank/DDBJ whole genome shotgun (WGS) entry which is preliminary data.</text>
</comment>
<accession>A0ABS0YQI5</accession>
<dbReference type="EMBL" id="JAEMHK010000003">
    <property type="protein sequence ID" value="MBJ6799717.1"/>
    <property type="molecule type" value="Genomic_DNA"/>
</dbReference>
<sequence length="292" mass="34087">MGRMFYLREVSDFSQGLLKVTRSARRRGIDLFAECPPEYGVMRLQEILVCEGGDSPLYQELLRRKQVRSIVQAVCSERIRGRYLQDARGTGWECFEFLYLPETYLDAGQARQLQKPSLLPACRTLLEQYRNWWLLGNALEKNDLHDRFEKTGVLDPIEDITRSERDRFDVLLRALNFSLLLVSRFPAEAPLLRSIAESSPFGVPSFAGDDLWLQREAALLWYDLKGFEGLLYELPRFRSTLFYYIHLKRGFTVEQLRELLIVASMNSFMDDQDPYMVMQEWIEEELGSRAAL</sequence>
<protein>
    <submittedName>
        <fullName evidence="1">Uncharacterized protein</fullName>
    </submittedName>
</protein>
<reference evidence="1 2" key="1">
    <citation type="submission" date="2020-12" db="EMBL/GenBank/DDBJ databases">
        <title>Geomonas sp. Red259, isolated from paddy soil.</title>
        <authorList>
            <person name="Xu Z."/>
            <person name="Zhang Z."/>
            <person name="Masuda Y."/>
            <person name="Itoh H."/>
            <person name="Senoo K."/>
        </authorList>
    </citation>
    <scope>NUCLEOTIDE SEQUENCE [LARGE SCALE GENOMIC DNA]</scope>
    <source>
        <strain evidence="1 2">Red259</strain>
    </source>
</reference>
<evidence type="ECO:0000313" key="2">
    <source>
        <dbReference type="Proteomes" id="UP000641025"/>
    </source>
</evidence>
<evidence type="ECO:0000313" key="1">
    <source>
        <dbReference type="EMBL" id="MBJ6799717.1"/>
    </source>
</evidence>
<organism evidence="1 2">
    <name type="scientific">Geomonas propionica</name>
    <dbReference type="NCBI Taxonomy" id="2798582"/>
    <lineage>
        <taxon>Bacteria</taxon>
        <taxon>Pseudomonadati</taxon>
        <taxon>Thermodesulfobacteriota</taxon>
        <taxon>Desulfuromonadia</taxon>
        <taxon>Geobacterales</taxon>
        <taxon>Geobacteraceae</taxon>
        <taxon>Geomonas</taxon>
    </lineage>
</organism>